<protein>
    <submittedName>
        <fullName evidence="6">Subtilisin-like serine protease</fullName>
    </submittedName>
</protein>
<dbReference type="GO" id="GO:0006508">
    <property type="term" value="P:proteolysis"/>
    <property type="evidence" value="ECO:0007669"/>
    <property type="project" value="UniProtKB-KW"/>
</dbReference>
<dbReference type="Gene3D" id="3.40.50.200">
    <property type="entry name" value="Peptidase S8/S53 domain"/>
    <property type="match status" value="1"/>
</dbReference>
<evidence type="ECO:0000256" key="3">
    <source>
        <dbReference type="ARBA" id="ARBA00022801"/>
    </source>
</evidence>
<evidence type="ECO:0000256" key="1">
    <source>
        <dbReference type="ARBA" id="ARBA00011073"/>
    </source>
</evidence>
<dbReference type="Proteomes" id="UP000031623">
    <property type="component" value="Chromosome"/>
</dbReference>
<evidence type="ECO:0000313" key="6">
    <source>
        <dbReference type="EMBL" id="BAP55202.1"/>
    </source>
</evidence>
<dbReference type="InterPro" id="IPR036852">
    <property type="entry name" value="Peptidase_S8/S53_dom_sf"/>
</dbReference>
<dbReference type="OrthoDB" id="9768989at2"/>
<evidence type="ECO:0000313" key="7">
    <source>
        <dbReference type="Proteomes" id="UP000031623"/>
    </source>
</evidence>
<evidence type="ECO:0000256" key="4">
    <source>
        <dbReference type="ARBA" id="ARBA00022825"/>
    </source>
</evidence>
<dbReference type="Pfam" id="PF00082">
    <property type="entry name" value="Peptidase_S8"/>
    <property type="match status" value="1"/>
</dbReference>
<keyword evidence="3" id="KW-0378">Hydrolase</keyword>
<dbReference type="CDD" id="cd04847">
    <property type="entry name" value="Peptidases_S8_Subtilisin_like_2"/>
    <property type="match status" value="1"/>
</dbReference>
<feature type="domain" description="Peptidase S8/S53" evidence="5">
    <location>
        <begin position="262"/>
        <end position="616"/>
    </location>
</feature>
<dbReference type="PANTHER" id="PTHR43806:SF11">
    <property type="entry name" value="CEREVISIN-RELATED"/>
    <property type="match status" value="1"/>
</dbReference>
<sequence>MEQYEHLKLPLFAENVERQKKGGGGGYKLPEGRNKLEFAQQAIKDANDIKNNFTILKKKFSGNLNPTLIFEIKINQSVSPDNFEKDLTGMDIHVLSVAENKRGYWVIFADDIELTKFKSKLKIYGQPDGSNYDFFNAIESFQDIPSEKKIGKALQDSPLGETADFIDIELWRMTDPQKNEQFIAELKRTYSDGSQFRITDTLITRTFVLLRVKLTKRIFDEIIELKEITRADRPSITQFNPSEYDNPNISDIEINAPDENAVGILIIDSGIISNHPMLEKCVGSAENFQTGQKETHDTVGHGTAVAGCAAYGNIELCLKNKEFNPSNWIFSAKIMYAEKNNLNGMVSAIYDPEKLIEHQFKDAVESFLSNPDYHIRVVNISLGNSNEVWHKNYHRQLPLAALIDELAFIFSDVVFIVSAGNRSPSDVFETIAEIKDNYPAYLTENPDFKIINPATSALALTVSSIAGVAKIEKERYDGTKQIKTVIAEENQPSPFTRTGFGINGMIKPELVEYGGNLILFRNHGRISEDRGGKIALLNNKTTDNIIQFDYGTSFSAPKVAHLAGRIANQFPQRSGLFIKNMLLVEADYPFTPSKEFYSTKDKKAAETKHLSICGFGLSNFDRTVNSYSNRAVLWDEGKIGLNQIKVYSLQLPDIFFTERGKKTIIITLTFSPDTRPTRGDSYLGNRMEFHLFHSINPQILIEKYGVISENTEQYGGVPEDLKKFEIDLFPGANTRKAGCHQKAWKNYKKEPKNRPTSPVSLVLLNFNKWMPDSNKMQDYCISVTFEHEKAIELYNQIKVKNQARVKV</sequence>
<organism evidence="6 7">
    <name type="scientific">Thioploca ingrica</name>
    <dbReference type="NCBI Taxonomy" id="40754"/>
    <lineage>
        <taxon>Bacteria</taxon>
        <taxon>Pseudomonadati</taxon>
        <taxon>Pseudomonadota</taxon>
        <taxon>Gammaproteobacteria</taxon>
        <taxon>Thiotrichales</taxon>
        <taxon>Thiotrichaceae</taxon>
        <taxon>Thioploca</taxon>
    </lineage>
</organism>
<dbReference type="STRING" id="40754.THII_0905"/>
<dbReference type="PRINTS" id="PR00723">
    <property type="entry name" value="SUBTILISIN"/>
</dbReference>
<dbReference type="InterPro" id="IPR000209">
    <property type="entry name" value="Peptidase_S8/S53_dom"/>
</dbReference>
<evidence type="ECO:0000256" key="2">
    <source>
        <dbReference type="ARBA" id="ARBA00022670"/>
    </source>
</evidence>
<dbReference type="PANTHER" id="PTHR43806">
    <property type="entry name" value="PEPTIDASE S8"/>
    <property type="match status" value="1"/>
</dbReference>
<keyword evidence="7" id="KW-1185">Reference proteome</keyword>
<reference evidence="6" key="1">
    <citation type="journal article" date="2014" name="ISME J.">
        <title>Ecophysiology of Thioploca ingrica as revealed by the complete genome sequence supplemented with proteomic evidence.</title>
        <authorList>
            <person name="Kojima H."/>
            <person name="Ogura Y."/>
            <person name="Yamamoto N."/>
            <person name="Togashi T."/>
            <person name="Mori H."/>
            <person name="Watanabe T."/>
            <person name="Nemoto F."/>
            <person name="Kurokawa K."/>
            <person name="Hayashi T."/>
            <person name="Fukui M."/>
        </authorList>
    </citation>
    <scope>NUCLEOTIDE SEQUENCE [LARGE SCALE GENOMIC DNA]</scope>
</reference>
<dbReference type="KEGG" id="tig:THII_0905"/>
<name>A0A090AII1_9GAMM</name>
<dbReference type="EMBL" id="AP014633">
    <property type="protein sequence ID" value="BAP55202.1"/>
    <property type="molecule type" value="Genomic_DNA"/>
</dbReference>
<accession>A0A090AII1</accession>
<dbReference type="SUPFAM" id="SSF52743">
    <property type="entry name" value="Subtilisin-like"/>
    <property type="match status" value="1"/>
</dbReference>
<gene>
    <name evidence="6" type="ORF">THII_0905</name>
</gene>
<keyword evidence="2 6" id="KW-0645">Protease</keyword>
<proteinExistence type="inferred from homology"/>
<dbReference type="HOGENOM" id="CLU_020472_0_0_6"/>
<comment type="similarity">
    <text evidence="1">Belongs to the peptidase S8 family.</text>
</comment>
<evidence type="ECO:0000259" key="5">
    <source>
        <dbReference type="Pfam" id="PF00082"/>
    </source>
</evidence>
<dbReference type="GO" id="GO:0004252">
    <property type="term" value="F:serine-type endopeptidase activity"/>
    <property type="evidence" value="ECO:0007669"/>
    <property type="project" value="InterPro"/>
</dbReference>
<dbReference type="InterPro" id="IPR015500">
    <property type="entry name" value="Peptidase_S8_subtilisin-rel"/>
</dbReference>
<keyword evidence="4" id="KW-0720">Serine protease</keyword>
<dbReference type="AlphaFoldDB" id="A0A090AII1"/>
<dbReference type="InterPro" id="IPR034074">
    <property type="entry name" value="Y4bN_pept_dom"/>
</dbReference>
<dbReference type="InterPro" id="IPR050131">
    <property type="entry name" value="Peptidase_S8_subtilisin-like"/>
</dbReference>